<dbReference type="InterPro" id="IPR036188">
    <property type="entry name" value="FAD/NAD-bd_sf"/>
</dbReference>
<evidence type="ECO:0000256" key="2">
    <source>
        <dbReference type="ARBA" id="ARBA00007801"/>
    </source>
</evidence>
<dbReference type="SUPFAM" id="SSF52833">
    <property type="entry name" value="Thioredoxin-like"/>
    <property type="match status" value="1"/>
</dbReference>
<dbReference type="PANTHER" id="PTHR43004:SF19">
    <property type="entry name" value="BINDING MONOOXYGENASE, PUTATIVE (JCVI)-RELATED"/>
    <property type="match status" value="1"/>
</dbReference>
<gene>
    <name evidence="8" type="ORF">SAMN04489751_2685</name>
</gene>
<protein>
    <submittedName>
        <fullName evidence="8">Phenol 2-monooxygenase</fullName>
    </submittedName>
</protein>
<dbReference type="InterPro" id="IPR012941">
    <property type="entry name" value="Phe_hydrox_C_dim_dom"/>
</dbReference>
<reference evidence="8" key="1">
    <citation type="submission" date="2016-10" db="EMBL/GenBank/DDBJ databases">
        <authorList>
            <person name="Varghese N."/>
            <person name="Submissions S."/>
        </authorList>
    </citation>
    <scope>NUCLEOTIDE SEQUENCE [LARGE SCALE GENOMIC DNA]</scope>
    <source>
        <strain evidence="8">DSM 22082</strain>
    </source>
</reference>
<evidence type="ECO:0000259" key="6">
    <source>
        <dbReference type="Pfam" id="PF01494"/>
    </source>
</evidence>
<dbReference type="AlphaFoldDB" id="A0A1H1UHX4"/>
<dbReference type="OrthoDB" id="4246007at2"/>
<comment type="cofactor">
    <cofactor evidence="1">
        <name>FAD</name>
        <dbReference type="ChEBI" id="CHEBI:57692"/>
    </cofactor>
</comment>
<evidence type="ECO:0000259" key="7">
    <source>
        <dbReference type="Pfam" id="PF07976"/>
    </source>
</evidence>
<evidence type="ECO:0000313" key="9">
    <source>
        <dbReference type="Proteomes" id="UP000199700"/>
    </source>
</evidence>
<dbReference type="PANTHER" id="PTHR43004">
    <property type="entry name" value="TRK SYSTEM POTASSIUM UPTAKE PROTEIN"/>
    <property type="match status" value="1"/>
</dbReference>
<dbReference type="InterPro" id="IPR050641">
    <property type="entry name" value="RIFMO-like"/>
</dbReference>
<dbReference type="InterPro" id="IPR038220">
    <property type="entry name" value="PHOX_C_sf"/>
</dbReference>
<dbReference type="Proteomes" id="UP000199700">
    <property type="component" value="Chromosome"/>
</dbReference>
<dbReference type="GO" id="GO:0071949">
    <property type="term" value="F:FAD binding"/>
    <property type="evidence" value="ECO:0007669"/>
    <property type="project" value="InterPro"/>
</dbReference>
<dbReference type="SUPFAM" id="SSF51905">
    <property type="entry name" value="FAD/NAD(P)-binding domain"/>
    <property type="match status" value="1"/>
</dbReference>
<dbReference type="Gene3D" id="3.50.50.60">
    <property type="entry name" value="FAD/NAD(P)-binding domain"/>
    <property type="match status" value="1"/>
</dbReference>
<dbReference type="Pfam" id="PF07976">
    <property type="entry name" value="Phe_hydrox_dim"/>
    <property type="match status" value="1"/>
</dbReference>
<feature type="domain" description="FAD-binding" evidence="6">
    <location>
        <begin position="212"/>
        <end position="427"/>
    </location>
</feature>
<evidence type="ECO:0000256" key="3">
    <source>
        <dbReference type="ARBA" id="ARBA00022630"/>
    </source>
</evidence>
<sequence length="704" mass="76103">MQFYLNGFHPGDPEKHAEAPTARTAELPEEVDVLIVGTGPALTVLAAQLAEFPDITTRVVERREGPLELGHADGVACRTVEMFDAFGLAERLVREAYWVNETTFWGPDEADPTQITRTGRMDDVEDGLSEYPHVIVNQARMQDYLLEHMADSPSRLVPDYGLEVTEVRVDDVGEHPVTVSLTPAGTADGGVVGTADGGVVGTADGGATGASSATTVARTVRAKYVVGCDGARSAVRRSIGGTMTGYARNHAWGVMDVFVVTDFPDIRLKSAIQSTSGGSVLLIPRECGYMVRLYVDLGDLDPNDAGARSRFTSDMIIQAAQRIFHPYSLEVKDIAWWSVYEVGQRSADRFDDVAEAERGTRSPHVFIAGDACHTHSAKAGQGMNVSMQDGFNLGWKLAAVLQGRSPTKLLDTYAQERQAIAQELIDFDLTWSEAMAAKPADPNDPDAGGMSAAERQEIFTAGGRFTAGFATDYAPNMITAENTYEHLAQGFPIGERFHSAPTIRLADAKPVELGHQAQADGRWRLYAFADAGDPQAPGSASSSIRPLCDFLAESPDSPIHRHTPVGADPDAVFDVRAIFQQNHRDLAVESMPQFLLPRKGRFGLIDYEKMFCADLRTGPDIFDVRGIDRSAGALVIVRPDQYVSQVLPLDAHAELAEFFAGIMLPAKWPAGGLDHSAGQVRLCAAPAAGQVRLRRATQPESHTA</sequence>
<evidence type="ECO:0000256" key="5">
    <source>
        <dbReference type="ARBA" id="ARBA00023002"/>
    </source>
</evidence>
<dbReference type="InterPro" id="IPR036249">
    <property type="entry name" value="Thioredoxin-like_sf"/>
</dbReference>
<dbReference type="NCBIfam" id="NF006144">
    <property type="entry name" value="PRK08294.1"/>
    <property type="match status" value="1"/>
</dbReference>
<dbReference type="GO" id="GO:0016709">
    <property type="term" value="F:oxidoreductase activity, acting on paired donors, with incorporation or reduction of molecular oxygen, NAD(P)H as one donor, and incorporation of one atom of oxygen"/>
    <property type="evidence" value="ECO:0007669"/>
    <property type="project" value="UniProtKB-ARBA"/>
</dbReference>
<keyword evidence="3" id="KW-0285">Flavoprotein</keyword>
<dbReference type="EMBL" id="LT629739">
    <property type="protein sequence ID" value="SDS72112.1"/>
    <property type="molecule type" value="Genomic_DNA"/>
</dbReference>
<evidence type="ECO:0000256" key="1">
    <source>
        <dbReference type="ARBA" id="ARBA00001974"/>
    </source>
</evidence>
<dbReference type="Gene3D" id="3.30.9.10">
    <property type="entry name" value="D-Amino Acid Oxidase, subunit A, domain 2"/>
    <property type="match status" value="1"/>
</dbReference>
<feature type="domain" description="Phenol hydroxylase-like C-terminal dimerisation" evidence="7">
    <location>
        <begin position="471"/>
        <end position="666"/>
    </location>
</feature>
<organism evidence="8 9">
    <name type="scientific">Brevibacterium sandarakinum</name>
    <dbReference type="NCBI Taxonomy" id="629680"/>
    <lineage>
        <taxon>Bacteria</taxon>
        <taxon>Bacillati</taxon>
        <taxon>Actinomycetota</taxon>
        <taxon>Actinomycetes</taxon>
        <taxon>Micrococcales</taxon>
        <taxon>Brevibacteriaceae</taxon>
        <taxon>Brevibacterium</taxon>
    </lineage>
</organism>
<feature type="domain" description="FAD-binding" evidence="6">
    <location>
        <begin position="30"/>
        <end position="178"/>
    </location>
</feature>
<dbReference type="STRING" id="629680.SAMN04489751_2685"/>
<keyword evidence="4" id="KW-0274">FAD</keyword>
<comment type="similarity">
    <text evidence="2">Belongs to the PheA/TfdB FAD monooxygenase family.</text>
</comment>
<name>A0A1H1UHX4_BRESA</name>
<dbReference type="InterPro" id="IPR002938">
    <property type="entry name" value="FAD-bd"/>
</dbReference>
<dbReference type="PRINTS" id="PR00420">
    <property type="entry name" value="RNGMNOXGNASE"/>
</dbReference>
<evidence type="ECO:0000313" key="8">
    <source>
        <dbReference type="EMBL" id="SDS72112.1"/>
    </source>
</evidence>
<dbReference type="SUPFAM" id="SSF54373">
    <property type="entry name" value="FAD-linked reductases, C-terminal domain"/>
    <property type="match status" value="1"/>
</dbReference>
<accession>A0A1H1UHX4</accession>
<keyword evidence="9" id="KW-1185">Reference proteome</keyword>
<proteinExistence type="inferred from homology"/>
<dbReference type="RefSeq" id="WP_092109315.1">
    <property type="nucleotide sequence ID" value="NZ_LT629739.1"/>
</dbReference>
<dbReference type="CDD" id="cd02979">
    <property type="entry name" value="PHOX_C"/>
    <property type="match status" value="1"/>
</dbReference>
<dbReference type="Gene3D" id="3.40.30.20">
    <property type="match status" value="1"/>
</dbReference>
<evidence type="ECO:0000256" key="4">
    <source>
        <dbReference type="ARBA" id="ARBA00022827"/>
    </source>
</evidence>
<keyword evidence="5" id="KW-0560">Oxidoreductase</keyword>
<dbReference type="Pfam" id="PF01494">
    <property type="entry name" value="FAD_binding_3"/>
    <property type="match status" value="2"/>
</dbReference>